<proteinExistence type="inferred from homology"/>
<dbReference type="PIRSF" id="PIRSF026534">
    <property type="entry name" value="Endo_alpha-L-arabinosidase"/>
    <property type="match status" value="1"/>
</dbReference>
<comment type="catalytic activity">
    <reaction evidence="1 7">
        <text>Endohydrolysis of (1-&gt;5)-alpha-arabinofuranosidic linkages in (1-&gt;5)-arabinans.</text>
        <dbReference type="EC" id="3.2.1.99"/>
    </reaction>
</comment>
<sequence length="347" mass="37678">MRFTTNLLAFLLAATVPLGISATVAPISRRQDLFPRAAPAPEKVTGNTTLHDPTMCKDDSGTYFLFSSGPGIQIRTSKDRVNWKALGKVWPNGSPWTQKFTPNGKLWAPECVYLDGQFLLYYAASTSGSRNSGIFLAKSKTGQPGSFTNEGLIISTTENDQYNAIDPKYSNISLWSTNSLFPDGNSWYLSFGSFWSGIKSMPINPSTGKPNSTNPKLTSLATRTDDNGAMEASAVFKHGNWYYLFTSWDRCCRGKDSTYNIRVGRSQSPTGVFVDKANTSLLSGGGSLVLGTHGNVHGPGGQDIIMDQGAPLLVYHYYTSTDGENATGHLGINKLDFSSGWPVRFAS</sequence>
<evidence type="ECO:0000313" key="12">
    <source>
        <dbReference type="Proteomes" id="UP000284842"/>
    </source>
</evidence>
<feature type="signal peptide" evidence="10">
    <location>
        <begin position="1"/>
        <end position="22"/>
    </location>
</feature>
<name>A0A409WMG4_9AGAR</name>
<keyword evidence="5 7" id="KW-0378">Hydrolase</keyword>
<keyword evidence="10" id="KW-0732">Signal</keyword>
<dbReference type="UniPathway" id="UPA00667"/>
<gene>
    <name evidence="11" type="ORF">CVT24_010247</name>
</gene>
<evidence type="ECO:0000256" key="6">
    <source>
        <dbReference type="ARBA" id="ARBA00023295"/>
    </source>
</evidence>
<dbReference type="OrthoDB" id="195678at2759"/>
<dbReference type="PANTHER" id="PTHR43301:SF3">
    <property type="entry name" value="ARABINAN ENDO-1,5-ALPHA-L-ARABINOSIDASE A-RELATED"/>
    <property type="match status" value="1"/>
</dbReference>
<feature type="chain" id="PRO_5019188741" description="Arabinan endo-1,5-alpha-L-arabinosidase" evidence="10">
    <location>
        <begin position="23"/>
        <end position="347"/>
    </location>
</feature>
<dbReference type="InterPro" id="IPR006710">
    <property type="entry name" value="Glyco_hydro_43"/>
</dbReference>
<evidence type="ECO:0000256" key="5">
    <source>
        <dbReference type="ARBA" id="ARBA00022801"/>
    </source>
</evidence>
<dbReference type="EMBL" id="NHTK01005406">
    <property type="protein sequence ID" value="PPQ79651.1"/>
    <property type="molecule type" value="Genomic_DNA"/>
</dbReference>
<dbReference type="GO" id="GO:0046558">
    <property type="term" value="F:arabinan endo-1,5-alpha-L-arabinosidase activity"/>
    <property type="evidence" value="ECO:0007669"/>
    <property type="project" value="UniProtKB-EC"/>
</dbReference>
<comment type="similarity">
    <text evidence="3 7">Belongs to the glycosyl hydrolase 43 family.</text>
</comment>
<dbReference type="PANTHER" id="PTHR43301">
    <property type="entry name" value="ARABINAN ENDO-1,5-ALPHA-L-ARABINOSIDASE"/>
    <property type="match status" value="1"/>
</dbReference>
<feature type="active site" description="Proton acceptor" evidence="8">
    <location>
        <position position="52"/>
    </location>
</feature>
<evidence type="ECO:0000256" key="2">
    <source>
        <dbReference type="ARBA" id="ARBA00004834"/>
    </source>
</evidence>
<dbReference type="Proteomes" id="UP000284842">
    <property type="component" value="Unassembled WGS sequence"/>
</dbReference>
<organism evidence="11 12">
    <name type="scientific">Panaeolus cyanescens</name>
    <dbReference type="NCBI Taxonomy" id="181874"/>
    <lineage>
        <taxon>Eukaryota</taxon>
        <taxon>Fungi</taxon>
        <taxon>Dikarya</taxon>
        <taxon>Basidiomycota</taxon>
        <taxon>Agaricomycotina</taxon>
        <taxon>Agaricomycetes</taxon>
        <taxon>Agaricomycetidae</taxon>
        <taxon>Agaricales</taxon>
        <taxon>Agaricineae</taxon>
        <taxon>Galeropsidaceae</taxon>
        <taxon>Panaeolus</taxon>
    </lineage>
</organism>
<evidence type="ECO:0000313" key="11">
    <source>
        <dbReference type="EMBL" id="PPQ79651.1"/>
    </source>
</evidence>
<reference evidence="11 12" key="1">
    <citation type="journal article" date="2018" name="Evol. Lett.">
        <title>Horizontal gene cluster transfer increased hallucinogenic mushroom diversity.</title>
        <authorList>
            <person name="Reynolds H.T."/>
            <person name="Vijayakumar V."/>
            <person name="Gluck-Thaler E."/>
            <person name="Korotkin H.B."/>
            <person name="Matheny P.B."/>
            <person name="Slot J.C."/>
        </authorList>
    </citation>
    <scope>NUCLEOTIDE SEQUENCE [LARGE SCALE GENOMIC DNA]</scope>
    <source>
        <strain evidence="11 12">2629</strain>
    </source>
</reference>
<dbReference type="GO" id="GO:0031222">
    <property type="term" value="P:arabinan catabolic process"/>
    <property type="evidence" value="ECO:0007669"/>
    <property type="project" value="UniProtKB-UniPathway"/>
</dbReference>
<protein>
    <recommendedName>
        <fullName evidence="4 7">Arabinan endo-1,5-alpha-L-arabinosidase</fullName>
        <ecNumber evidence="4 7">3.2.1.99</ecNumber>
    </recommendedName>
</protein>
<dbReference type="EC" id="3.2.1.99" evidence="4 7"/>
<dbReference type="CDD" id="cd08998">
    <property type="entry name" value="GH43_Arb43a-like"/>
    <property type="match status" value="1"/>
</dbReference>
<dbReference type="InterPro" id="IPR023296">
    <property type="entry name" value="Glyco_hydro_beta-prop_sf"/>
</dbReference>
<evidence type="ECO:0000256" key="3">
    <source>
        <dbReference type="ARBA" id="ARBA00009865"/>
    </source>
</evidence>
<dbReference type="Gene3D" id="2.115.10.20">
    <property type="entry name" value="Glycosyl hydrolase domain, family 43"/>
    <property type="match status" value="1"/>
</dbReference>
<keyword evidence="12" id="KW-1185">Reference proteome</keyword>
<feature type="site" description="Important for catalytic activity, responsible for pKa modulation of the active site Glu and correct orientation of both the proton donor and substrate" evidence="9">
    <location>
        <position position="166"/>
    </location>
</feature>
<evidence type="ECO:0000256" key="9">
    <source>
        <dbReference type="PIRSR" id="PIRSR606710-2"/>
    </source>
</evidence>
<dbReference type="InParanoid" id="A0A409WMG4"/>
<dbReference type="InterPro" id="IPR016840">
    <property type="entry name" value="Glyco_hydro_43_endo_a_Ara-ase"/>
</dbReference>
<dbReference type="AlphaFoldDB" id="A0A409WMG4"/>
<dbReference type="STRING" id="181874.A0A409WMG4"/>
<dbReference type="SUPFAM" id="SSF75005">
    <property type="entry name" value="Arabinanase/levansucrase/invertase"/>
    <property type="match status" value="1"/>
</dbReference>
<evidence type="ECO:0000256" key="7">
    <source>
        <dbReference type="PIRNR" id="PIRNR026534"/>
    </source>
</evidence>
<keyword evidence="6 7" id="KW-0326">Glycosidase</keyword>
<comment type="caution">
    <text evidence="11">The sequence shown here is derived from an EMBL/GenBank/DDBJ whole genome shotgun (WGS) entry which is preliminary data.</text>
</comment>
<feature type="active site" description="Proton donor" evidence="8">
    <location>
        <position position="231"/>
    </location>
</feature>
<evidence type="ECO:0000256" key="10">
    <source>
        <dbReference type="SAM" id="SignalP"/>
    </source>
</evidence>
<dbReference type="InterPro" id="IPR050727">
    <property type="entry name" value="GH43_arabinanases"/>
</dbReference>
<evidence type="ECO:0000256" key="8">
    <source>
        <dbReference type="PIRSR" id="PIRSR606710-1"/>
    </source>
</evidence>
<evidence type="ECO:0000256" key="4">
    <source>
        <dbReference type="ARBA" id="ARBA00012586"/>
    </source>
</evidence>
<comment type="pathway">
    <text evidence="2 7">Glycan metabolism; L-arabinan degradation.</text>
</comment>
<evidence type="ECO:0000256" key="1">
    <source>
        <dbReference type="ARBA" id="ARBA00000375"/>
    </source>
</evidence>
<dbReference type="Pfam" id="PF04616">
    <property type="entry name" value="Glyco_hydro_43"/>
    <property type="match status" value="1"/>
</dbReference>
<accession>A0A409WMG4</accession>